<evidence type="ECO:0000313" key="3">
    <source>
        <dbReference type="Proteomes" id="UP000271162"/>
    </source>
</evidence>
<feature type="region of interest" description="Disordered" evidence="1">
    <location>
        <begin position="1"/>
        <end position="25"/>
    </location>
</feature>
<dbReference type="EMBL" id="UYSL01021942">
    <property type="protein sequence ID" value="VDL79498.1"/>
    <property type="molecule type" value="Genomic_DNA"/>
</dbReference>
<organism evidence="4">
    <name type="scientific">Nippostrongylus brasiliensis</name>
    <name type="common">Rat hookworm</name>
    <dbReference type="NCBI Taxonomy" id="27835"/>
    <lineage>
        <taxon>Eukaryota</taxon>
        <taxon>Metazoa</taxon>
        <taxon>Ecdysozoa</taxon>
        <taxon>Nematoda</taxon>
        <taxon>Chromadorea</taxon>
        <taxon>Rhabditida</taxon>
        <taxon>Rhabditina</taxon>
        <taxon>Rhabditomorpha</taxon>
        <taxon>Strongyloidea</taxon>
        <taxon>Heligmosomidae</taxon>
        <taxon>Nippostrongylus</taxon>
    </lineage>
</organism>
<dbReference type="WBParaSite" id="NBR_0001590301-mRNA-1">
    <property type="protein sequence ID" value="NBR_0001590301-mRNA-1"/>
    <property type="gene ID" value="NBR_0001590301"/>
</dbReference>
<keyword evidence="3" id="KW-1185">Reference proteome</keyword>
<reference evidence="2 3" key="2">
    <citation type="submission" date="2018-11" db="EMBL/GenBank/DDBJ databases">
        <authorList>
            <consortium name="Pathogen Informatics"/>
        </authorList>
    </citation>
    <scope>NUCLEOTIDE SEQUENCE [LARGE SCALE GENOMIC DNA]</scope>
</reference>
<gene>
    <name evidence="2" type="ORF">NBR_LOCUS15904</name>
</gene>
<reference evidence="4" key="1">
    <citation type="submission" date="2017-02" db="UniProtKB">
        <authorList>
            <consortium name="WormBaseParasite"/>
        </authorList>
    </citation>
    <scope>IDENTIFICATION</scope>
</reference>
<sequence length="74" mass="8190">MGRRVEPTTEKKRDRGLDGIRAPSLDSPRPRFVPVGCTFTQLPARIAYHLSSSSLAAYTVTSTGRPLMIHTRHA</sequence>
<name>A0A0N4YGG7_NIPBR</name>
<proteinExistence type="predicted"/>
<protein>
    <submittedName>
        <fullName evidence="4">Pyridoxamine 5'-phosphate oxidase family protein</fullName>
    </submittedName>
</protein>
<evidence type="ECO:0000313" key="2">
    <source>
        <dbReference type="EMBL" id="VDL79498.1"/>
    </source>
</evidence>
<feature type="compositionally biased region" description="Basic and acidic residues" evidence="1">
    <location>
        <begin position="1"/>
        <end position="18"/>
    </location>
</feature>
<accession>A0A0N4YGG7</accession>
<dbReference type="AlphaFoldDB" id="A0A0N4YGG7"/>
<evidence type="ECO:0000313" key="4">
    <source>
        <dbReference type="WBParaSite" id="NBR_0001590301-mRNA-1"/>
    </source>
</evidence>
<evidence type="ECO:0000256" key="1">
    <source>
        <dbReference type="SAM" id="MobiDB-lite"/>
    </source>
</evidence>
<dbReference type="Proteomes" id="UP000271162">
    <property type="component" value="Unassembled WGS sequence"/>
</dbReference>